<feature type="region of interest" description="Disordered" evidence="14">
    <location>
        <begin position="152"/>
        <end position="207"/>
    </location>
</feature>
<dbReference type="Proteomes" id="UP000694410">
    <property type="component" value="Unplaced"/>
</dbReference>
<dbReference type="GO" id="GO:0005634">
    <property type="term" value="C:nucleus"/>
    <property type="evidence" value="ECO:0007669"/>
    <property type="project" value="UniProtKB-SubCell"/>
</dbReference>
<sequence>RRRNQEVKNSRNSHMTPSKMDLGRRNPLIQCAHELYFSPNQDFPFPNLNWMEEEAVRKRKMPQDTQAGEEEVSAPFPLTPAPSPSSAWPPAAGQPRCRRRPAGDALGGSPSPSLWHGGKSHSLLVLPPPDQELRMETREDKSPQQNLVEEAILSSSTVQESNEEENARRSHRRRGSKPSPGCSEEERPTLCREGGRRSSRGSELVVHEQLQDGEKRYKCLECRKSFSQSNSLICHQMIHTGEWAYECGECGKGFSCNSKLIIHQRIHTGERPYECPECGKRFQSSSHLLQHQRIHRDEKPFCCPDCGGGFKQNSHLVRHRHIHTGERPYECPEWKPCECPKCRKSFVCCLSSIPHQRTHVGQDLMTHVPSDLCWEHTGLASKTSHFTSASRQSGRYLRVFEGCGVIWWSCLHLLALKEIRGIDVSSQNHSMPLNPTQSLSKIIQFHSPSGCDALSFSSHIFHILRFLGL</sequence>
<comment type="similarity">
    <text evidence="2">Belongs to the krueppel C2H2-type zinc-finger protein family.</text>
</comment>
<keyword evidence="7" id="KW-0862">Zinc</keyword>
<dbReference type="Gene3D" id="3.30.160.60">
    <property type="entry name" value="Classic Zinc Finger"/>
    <property type="match status" value="4"/>
</dbReference>
<comment type="subcellular location">
    <subcellularLocation>
        <location evidence="1">Nucleus</location>
    </subcellularLocation>
</comment>
<reference evidence="16" key="2">
    <citation type="submission" date="2025-09" db="UniProtKB">
        <authorList>
            <consortium name="Ensembl"/>
        </authorList>
    </citation>
    <scope>IDENTIFICATION</scope>
</reference>
<dbReference type="Ensembl" id="ENSCCET00000014131.1">
    <property type="protein sequence ID" value="ENSCCEP00000008895.1"/>
    <property type="gene ID" value="ENSCCEG00000009089.1"/>
</dbReference>
<dbReference type="FunFam" id="3.30.160.60:FF:000321">
    <property type="entry name" value="myeloid zinc finger 1 isoform X1"/>
    <property type="match status" value="1"/>
</dbReference>
<dbReference type="PROSITE" id="PS50157">
    <property type="entry name" value="ZINC_FINGER_C2H2_2"/>
    <property type="match status" value="5"/>
</dbReference>
<dbReference type="InterPro" id="IPR050527">
    <property type="entry name" value="Snail/Krueppel_Znf"/>
</dbReference>
<feature type="domain" description="C2H2-type" evidence="15">
    <location>
        <begin position="217"/>
        <end position="244"/>
    </location>
</feature>
<dbReference type="FunFam" id="3.30.160.60:FF:000295">
    <property type="entry name" value="zinc finger protein 19"/>
    <property type="match status" value="2"/>
</dbReference>
<keyword evidence="3" id="KW-1017">Isopeptide bond</keyword>
<proteinExistence type="inferred from homology"/>
<feature type="domain" description="C2H2-type" evidence="15">
    <location>
        <begin position="273"/>
        <end position="300"/>
    </location>
</feature>
<dbReference type="PANTHER" id="PTHR24388:SF51">
    <property type="entry name" value="ZINC FINGER PROTEIN 281-RELATED"/>
    <property type="match status" value="1"/>
</dbReference>
<keyword evidence="10" id="KW-0238">DNA-binding</keyword>
<evidence type="ECO:0000256" key="1">
    <source>
        <dbReference type="ARBA" id="ARBA00004123"/>
    </source>
</evidence>
<dbReference type="SUPFAM" id="SSF57667">
    <property type="entry name" value="beta-beta-alpha zinc fingers"/>
    <property type="match status" value="3"/>
</dbReference>
<feature type="domain" description="C2H2-type" evidence="15">
    <location>
        <begin position="337"/>
        <end position="364"/>
    </location>
</feature>
<feature type="compositionally biased region" description="Basic and acidic residues" evidence="14">
    <location>
        <begin position="184"/>
        <end position="196"/>
    </location>
</feature>
<evidence type="ECO:0000256" key="4">
    <source>
        <dbReference type="ARBA" id="ARBA00022723"/>
    </source>
</evidence>
<dbReference type="PANTHER" id="PTHR24388">
    <property type="entry name" value="ZINC FINGER PROTEIN"/>
    <property type="match status" value="1"/>
</dbReference>
<keyword evidence="8" id="KW-0832">Ubl conjugation</keyword>
<evidence type="ECO:0000256" key="13">
    <source>
        <dbReference type="PROSITE-ProRule" id="PRU00042"/>
    </source>
</evidence>
<feature type="region of interest" description="Disordered" evidence="14">
    <location>
        <begin position="1"/>
        <end position="24"/>
    </location>
</feature>
<accession>A0A8C0UH63</accession>
<keyword evidence="5" id="KW-0677">Repeat</keyword>
<evidence type="ECO:0000256" key="3">
    <source>
        <dbReference type="ARBA" id="ARBA00022499"/>
    </source>
</evidence>
<evidence type="ECO:0000256" key="8">
    <source>
        <dbReference type="ARBA" id="ARBA00022843"/>
    </source>
</evidence>
<evidence type="ECO:0000256" key="7">
    <source>
        <dbReference type="ARBA" id="ARBA00022833"/>
    </source>
</evidence>
<feature type="compositionally biased region" description="Low complexity" evidence="14">
    <location>
        <begin position="84"/>
        <end position="95"/>
    </location>
</feature>
<evidence type="ECO:0000256" key="9">
    <source>
        <dbReference type="ARBA" id="ARBA00023015"/>
    </source>
</evidence>
<dbReference type="InterPro" id="IPR013087">
    <property type="entry name" value="Znf_C2H2_type"/>
</dbReference>
<dbReference type="Pfam" id="PF00096">
    <property type="entry name" value="zf-C2H2"/>
    <property type="match status" value="2"/>
</dbReference>
<evidence type="ECO:0000313" key="16">
    <source>
        <dbReference type="Ensembl" id="ENSCCEP00000008895.1"/>
    </source>
</evidence>
<evidence type="ECO:0000256" key="2">
    <source>
        <dbReference type="ARBA" id="ARBA00006991"/>
    </source>
</evidence>
<organism evidence="16 17">
    <name type="scientific">Cyanistes caeruleus</name>
    <name type="common">Eurasian blue tit</name>
    <name type="synonym">Parus caeruleus</name>
    <dbReference type="NCBI Taxonomy" id="156563"/>
    <lineage>
        <taxon>Eukaryota</taxon>
        <taxon>Metazoa</taxon>
        <taxon>Chordata</taxon>
        <taxon>Craniata</taxon>
        <taxon>Vertebrata</taxon>
        <taxon>Euteleostomi</taxon>
        <taxon>Archelosauria</taxon>
        <taxon>Archosauria</taxon>
        <taxon>Dinosauria</taxon>
        <taxon>Saurischia</taxon>
        <taxon>Theropoda</taxon>
        <taxon>Coelurosauria</taxon>
        <taxon>Aves</taxon>
        <taxon>Neognathae</taxon>
        <taxon>Neoaves</taxon>
        <taxon>Telluraves</taxon>
        <taxon>Australaves</taxon>
        <taxon>Passeriformes</taxon>
        <taxon>Paridae</taxon>
        <taxon>Cyanistes</taxon>
    </lineage>
</organism>
<evidence type="ECO:0000259" key="15">
    <source>
        <dbReference type="PROSITE" id="PS50157"/>
    </source>
</evidence>
<keyword evidence="6 13" id="KW-0863">Zinc-finger</keyword>
<dbReference type="SMART" id="SM00355">
    <property type="entry name" value="ZnF_C2H2"/>
    <property type="match status" value="5"/>
</dbReference>
<protein>
    <recommendedName>
        <fullName evidence="15">C2H2-type domain-containing protein</fullName>
    </recommendedName>
</protein>
<evidence type="ECO:0000256" key="11">
    <source>
        <dbReference type="ARBA" id="ARBA00023163"/>
    </source>
</evidence>
<dbReference type="GO" id="GO:0008270">
    <property type="term" value="F:zinc ion binding"/>
    <property type="evidence" value="ECO:0007669"/>
    <property type="project" value="UniProtKB-KW"/>
</dbReference>
<keyword evidence="9" id="KW-0805">Transcription regulation</keyword>
<keyword evidence="12" id="KW-0539">Nucleus</keyword>
<name>A0A8C0UH63_CYACU</name>
<keyword evidence="11" id="KW-0804">Transcription</keyword>
<keyword evidence="17" id="KW-1185">Reference proteome</keyword>
<dbReference type="GO" id="GO:0000978">
    <property type="term" value="F:RNA polymerase II cis-regulatory region sequence-specific DNA binding"/>
    <property type="evidence" value="ECO:0007669"/>
    <property type="project" value="TreeGrafter"/>
</dbReference>
<dbReference type="AlphaFoldDB" id="A0A8C0UH63"/>
<evidence type="ECO:0000256" key="5">
    <source>
        <dbReference type="ARBA" id="ARBA00022737"/>
    </source>
</evidence>
<feature type="region of interest" description="Disordered" evidence="14">
    <location>
        <begin position="56"/>
        <end position="126"/>
    </location>
</feature>
<dbReference type="PROSITE" id="PS00028">
    <property type="entry name" value="ZINC_FINGER_C2H2_1"/>
    <property type="match status" value="5"/>
</dbReference>
<keyword evidence="4" id="KW-0479">Metal-binding</keyword>
<evidence type="ECO:0000256" key="6">
    <source>
        <dbReference type="ARBA" id="ARBA00022771"/>
    </source>
</evidence>
<evidence type="ECO:0000256" key="10">
    <source>
        <dbReference type="ARBA" id="ARBA00023125"/>
    </source>
</evidence>
<dbReference type="InterPro" id="IPR036236">
    <property type="entry name" value="Znf_C2H2_sf"/>
</dbReference>
<feature type="domain" description="C2H2-type" evidence="15">
    <location>
        <begin position="301"/>
        <end position="328"/>
    </location>
</feature>
<evidence type="ECO:0000313" key="17">
    <source>
        <dbReference type="Proteomes" id="UP000694410"/>
    </source>
</evidence>
<evidence type="ECO:0000256" key="14">
    <source>
        <dbReference type="SAM" id="MobiDB-lite"/>
    </source>
</evidence>
<dbReference type="GO" id="GO:0000981">
    <property type="term" value="F:DNA-binding transcription factor activity, RNA polymerase II-specific"/>
    <property type="evidence" value="ECO:0007669"/>
    <property type="project" value="TreeGrafter"/>
</dbReference>
<evidence type="ECO:0000256" key="12">
    <source>
        <dbReference type="ARBA" id="ARBA00023242"/>
    </source>
</evidence>
<dbReference type="FunFam" id="3.30.160.60:FF:000540">
    <property type="entry name" value="zinc finger protein 263 isoform X1"/>
    <property type="match status" value="1"/>
</dbReference>
<reference evidence="16" key="1">
    <citation type="submission" date="2025-08" db="UniProtKB">
        <authorList>
            <consortium name="Ensembl"/>
        </authorList>
    </citation>
    <scope>IDENTIFICATION</scope>
</reference>
<feature type="domain" description="C2H2-type" evidence="15">
    <location>
        <begin position="245"/>
        <end position="272"/>
    </location>
</feature>